<proteinExistence type="predicted"/>
<accession>A0A0V0GP63</accession>
<reference evidence="1" key="1">
    <citation type="submission" date="2015-12" db="EMBL/GenBank/DDBJ databases">
        <title>Gene expression during late stages of embryo sac development: a critical building block for successful pollen-pistil interactions.</title>
        <authorList>
            <person name="Liu Y."/>
            <person name="Joly V."/>
            <person name="Sabar M."/>
            <person name="Matton D.P."/>
        </authorList>
    </citation>
    <scope>NUCLEOTIDE SEQUENCE</scope>
</reference>
<sequence>TTLHSTGPHHLLHHDCDTSPNSCNSTVSKIGFGESYGPSDLDHLKIKRCSWPTNITSKGIVGPRITSPEYCFLCLRWRHFTGSDKWKV</sequence>
<organism evidence="1">
    <name type="scientific">Solanum chacoense</name>
    <name type="common">Chaco potato</name>
    <dbReference type="NCBI Taxonomy" id="4108"/>
    <lineage>
        <taxon>Eukaryota</taxon>
        <taxon>Viridiplantae</taxon>
        <taxon>Streptophyta</taxon>
        <taxon>Embryophyta</taxon>
        <taxon>Tracheophyta</taxon>
        <taxon>Spermatophyta</taxon>
        <taxon>Magnoliopsida</taxon>
        <taxon>eudicotyledons</taxon>
        <taxon>Gunneridae</taxon>
        <taxon>Pentapetalae</taxon>
        <taxon>asterids</taxon>
        <taxon>lamiids</taxon>
        <taxon>Solanales</taxon>
        <taxon>Solanaceae</taxon>
        <taxon>Solanoideae</taxon>
        <taxon>Solaneae</taxon>
        <taxon>Solanum</taxon>
    </lineage>
</organism>
<evidence type="ECO:0000313" key="1">
    <source>
        <dbReference type="EMBL" id="JAP10034.1"/>
    </source>
</evidence>
<name>A0A0V0GP63_SOLCH</name>
<feature type="non-terminal residue" evidence="1">
    <location>
        <position position="1"/>
    </location>
</feature>
<dbReference type="EMBL" id="GEDG01033873">
    <property type="protein sequence ID" value="JAP10034.1"/>
    <property type="molecule type" value="Transcribed_RNA"/>
</dbReference>
<dbReference type="AlphaFoldDB" id="A0A0V0GP63"/>
<protein>
    <submittedName>
        <fullName evidence="1">Putative ovule protein</fullName>
    </submittedName>
</protein>